<dbReference type="AlphaFoldDB" id="A0A0H2MT11"/>
<name>A0A0H2MT11_9PROT</name>
<comment type="caution">
    <text evidence="1">The sequence shown here is derived from an EMBL/GenBank/DDBJ whole genome shotgun (WGS) entry which is preliminary data.</text>
</comment>
<reference evidence="1 2" key="1">
    <citation type="submission" date="2015-03" db="EMBL/GenBank/DDBJ databases">
        <title>Genome Sequence of Kiloniella spongiae MEBiC09566, isolated from a marine sponge.</title>
        <authorList>
            <person name="Shao Z."/>
            <person name="Wang L."/>
            <person name="Li X."/>
        </authorList>
    </citation>
    <scope>NUCLEOTIDE SEQUENCE [LARGE SCALE GENOMIC DNA]</scope>
    <source>
        <strain evidence="1 2">MEBiC09566</strain>
    </source>
</reference>
<evidence type="ECO:0000313" key="1">
    <source>
        <dbReference type="EMBL" id="KLN59815.1"/>
    </source>
</evidence>
<proteinExistence type="predicted"/>
<protein>
    <recommendedName>
        <fullName evidence="3">Fibronectin type-III domain-containing protein</fullName>
    </recommendedName>
</protein>
<dbReference type="Gene3D" id="2.60.40.10">
    <property type="entry name" value="Immunoglobulins"/>
    <property type="match status" value="1"/>
</dbReference>
<sequence length="353" mass="37691">MPIVAEANVSSVTVSPQRANVNVKGASAISLTWNVTRFEPTGPSTVPVSSANAVLQINGTNVATLGGSLLKQSTLSPPQSETLRFSEVLSISPALARKIAEAPAGSVLISRIFTDTQTTGLARLSVFSSSGQGGALSINRIDLRFDNDARTDVIAKGDTRRAIAEINFRSSGLLKGEWRIIDPTASLGSARGRILQVVRQQVVSSGQGRTRIVSPALPTAKNGLYLLTFSVEDADGIAELPVLRYFVLEGTTNRPEDNLTTLSPGNGARVSQDTVFAWENIPGALAYQVEIFNPGHSKVVSGKVVSAKDLKLKLSAFSLDNLTPGESYDWRLRAFDKEGRVIGSSPRQLIYMP</sequence>
<dbReference type="InterPro" id="IPR013783">
    <property type="entry name" value="Ig-like_fold"/>
</dbReference>
<keyword evidence="2" id="KW-1185">Reference proteome</keyword>
<dbReference type="Proteomes" id="UP000035444">
    <property type="component" value="Unassembled WGS sequence"/>
</dbReference>
<evidence type="ECO:0000313" key="2">
    <source>
        <dbReference type="Proteomes" id="UP000035444"/>
    </source>
</evidence>
<gene>
    <name evidence="1" type="ORF">WH96_15640</name>
</gene>
<evidence type="ECO:0008006" key="3">
    <source>
        <dbReference type="Google" id="ProtNLM"/>
    </source>
</evidence>
<organism evidence="1 2">
    <name type="scientific">Kiloniella spongiae</name>
    <dbReference type="NCBI Taxonomy" id="1489064"/>
    <lineage>
        <taxon>Bacteria</taxon>
        <taxon>Pseudomonadati</taxon>
        <taxon>Pseudomonadota</taxon>
        <taxon>Alphaproteobacteria</taxon>
        <taxon>Rhodospirillales</taxon>
        <taxon>Kiloniellaceae</taxon>
        <taxon>Kiloniella</taxon>
    </lineage>
</organism>
<dbReference type="STRING" id="1489064.WH96_15640"/>
<dbReference type="EMBL" id="LAQL01000010">
    <property type="protein sequence ID" value="KLN59815.1"/>
    <property type="molecule type" value="Genomic_DNA"/>
</dbReference>
<accession>A0A0H2MT11</accession>